<keyword evidence="3" id="KW-0804">Transcription</keyword>
<evidence type="ECO:0000313" key="6">
    <source>
        <dbReference type="Proteomes" id="UP000234190"/>
    </source>
</evidence>
<dbReference type="Gene3D" id="1.10.10.10">
    <property type="entry name" value="Winged helix-like DNA-binding domain superfamily/Winged helix DNA-binding domain"/>
    <property type="match status" value="1"/>
</dbReference>
<evidence type="ECO:0000256" key="2">
    <source>
        <dbReference type="ARBA" id="ARBA00023125"/>
    </source>
</evidence>
<dbReference type="GO" id="GO:0003677">
    <property type="term" value="F:DNA binding"/>
    <property type="evidence" value="ECO:0007669"/>
    <property type="project" value="UniProtKB-KW"/>
</dbReference>
<name>A0A2N4U4B5_9BURK</name>
<dbReference type="AlphaFoldDB" id="A0A2N4U4B5"/>
<dbReference type="PANTHER" id="PTHR43537:SF5">
    <property type="entry name" value="UXU OPERON TRANSCRIPTIONAL REGULATOR"/>
    <property type="match status" value="1"/>
</dbReference>
<dbReference type="InterPro" id="IPR036388">
    <property type="entry name" value="WH-like_DNA-bd_sf"/>
</dbReference>
<evidence type="ECO:0000259" key="4">
    <source>
        <dbReference type="PROSITE" id="PS50949"/>
    </source>
</evidence>
<gene>
    <name evidence="5" type="ORF">CR159_11275</name>
</gene>
<dbReference type="GO" id="GO:0003700">
    <property type="term" value="F:DNA-binding transcription factor activity"/>
    <property type="evidence" value="ECO:0007669"/>
    <property type="project" value="InterPro"/>
</dbReference>
<dbReference type="PROSITE" id="PS50949">
    <property type="entry name" value="HTH_GNTR"/>
    <property type="match status" value="1"/>
</dbReference>
<dbReference type="EMBL" id="PDNW01000008">
    <property type="protein sequence ID" value="PLC49860.1"/>
    <property type="molecule type" value="Genomic_DNA"/>
</dbReference>
<dbReference type="InterPro" id="IPR008920">
    <property type="entry name" value="TF_FadR/GntR_C"/>
</dbReference>
<dbReference type="Pfam" id="PF07729">
    <property type="entry name" value="FCD"/>
    <property type="match status" value="1"/>
</dbReference>
<reference evidence="5 6" key="1">
    <citation type="submission" date="2017-10" db="EMBL/GenBank/DDBJ databases">
        <title>Two draft genome sequences of Pusillimonas sp. strains isolated from a nitrate- and radionuclide-contaminated groundwater in Russia.</title>
        <authorList>
            <person name="Grouzdev D.S."/>
            <person name="Tourova T.P."/>
            <person name="Goeva M.A."/>
            <person name="Babich T.L."/>
            <person name="Sokolova D.S."/>
            <person name="Abdullin R."/>
            <person name="Poltaraus A.B."/>
            <person name="Toshchakov S.V."/>
            <person name="Nazina T.N."/>
        </authorList>
    </citation>
    <scope>NUCLEOTIDE SEQUENCE [LARGE SCALE GENOMIC DNA]</scope>
    <source>
        <strain evidence="5 6">JR1/69-3-13</strain>
    </source>
</reference>
<dbReference type="InterPro" id="IPR011711">
    <property type="entry name" value="GntR_C"/>
</dbReference>
<comment type="caution">
    <text evidence="5">The sequence shown here is derived from an EMBL/GenBank/DDBJ whole genome shotgun (WGS) entry which is preliminary data.</text>
</comment>
<dbReference type="InterPro" id="IPR000524">
    <property type="entry name" value="Tscrpt_reg_HTH_GntR"/>
</dbReference>
<keyword evidence="1" id="KW-0805">Transcription regulation</keyword>
<dbReference type="PANTHER" id="PTHR43537">
    <property type="entry name" value="TRANSCRIPTIONAL REGULATOR, GNTR FAMILY"/>
    <property type="match status" value="1"/>
</dbReference>
<keyword evidence="6" id="KW-1185">Reference proteome</keyword>
<dbReference type="RefSeq" id="WP_102074053.1">
    <property type="nucleotide sequence ID" value="NZ_PDNW01000008.1"/>
</dbReference>
<accession>A0A2N4U4B5</accession>
<keyword evidence="2" id="KW-0238">DNA-binding</keyword>
<proteinExistence type="predicted"/>
<organism evidence="5 6">
    <name type="scientific">Pollutimonas subterranea</name>
    <dbReference type="NCBI Taxonomy" id="2045210"/>
    <lineage>
        <taxon>Bacteria</taxon>
        <taxon>Pseudomonadati</taxon>
        <taxon>Pseudomonadota</taxon>
        <taxon>Betaproteobacteria</taxon>
        <taxon>Burkholderiales</taxon>
        <taxon>Alcaligenaceae</taxon>
        <taxon>Pollutimonas</taxon>
    </lineage>
</organism>
<dbReference type="InterPro" id="IPR036390">
    <property type="entry name" value="WH_DNA-bd_sf"/>
</dbReference>
<dbReference type="SMART" id="SM00345">
    <property type="entry name" value="HTH_GNTR"/>
    <property type="match status" value="1"/>
</dbReference>
<dbReference type="Pfam" id="PF00392">
    <property type="entry name" value="GntR"/>
    <property type="match status" value="1"/>
</dbReference>
<dbReference type="PRINTS" id="PR00035">
    <property type="entry name" value="HTHGNTR"/>
</dbReference>
<dbReference type="SUPFAM" id="SSF46785">
    <property type="entry name" value="Winged helix' DNA-binding domain"/>
    <property type="match status" value="1"/>
</dbReference>
<evidence type="ECO:0000256" key="1">
    <source>
        <dbReference type="ARBA" id="ARBA00023015"/>
    </source>
</evidence>
<evidence type="ECO:0000313" key="5">
    <source>
        <dbReference type="EMBL" id="PLC49860.1"/>
    </source>
</evidence>
<protein>
    <recommendedName>
        <fullName evidence="4">HTH gntR-type domain-containing protein</fullName>
    </recommendedName>
</protein>
<dbReference type="Proteomes" id="UP000234190">
    <property type="component" value="Unassembled WGS sequence"/>
</dbReference>
<dbReference type="CDD" id="cd07377">
    <property type="entry name" value="WHTH_GntR"/>
    <property type="match status" value="1"/>
</dbReference>
<dbReference type="SUPFAM" id="SSF48008">
    <property type="entry name" value="GntR ligand-binding domain-like"/>
    <property type="match status" value="1"/>
</dbReference>
<feature type="domain" description="HTH gntR-type" evidence="4">
    <location>
        <begin position="12"/>
        <end position="79"/>
    </location>
</feature>
<evidence type="ECO:0000256" key="3">
    <source>
        <dbReference type="ARBA" id="ARBA00023163"/>
    </source>
</evidence>
<sequence length="234" mass="26038">MNSRFSPERTLRTLPLQISDQIAETILDGGFMPGERLRETELAESFQVSRATIREALRLLEQRGLVKIRPQHGAHVTKLSVKELEDLFEVRASLLSSASRLAAEHSNSKDIAKLRSLLTRLEANVGNTAKYTALSGETVSTIAALSQNEVLAYYISDFAQRIGRYVRMGLQDEGRRRVSLKMWKRLVDAIESGDGQEAAEVHRRLALANRSGALKVFLGESQDATRTGSEITQD</sequence>
<dbReference type="Gene3D" id="1.20.120.530">
    <property type="entry name" value="GntR ligand-binding domain-like"/>
    <property type="match status" value="1"/>
</dbReference>
<dbReference type="OrthoDB" id="8680857at2"/>
<dbReference type="SMART" id="SM00895">
    <property type="entry name" value="FCD"/>
    <property type="match status" value="1"/>
</dbReference>